<protein>
    <submittedName>
        <fullName evidence="2">Uncharacterized protein</fullName>
    </submittedName>
</protein>
<dbReference type="PANTHER" id="PTHR24401:SF29">
    <property type="entry name" value="SI:CH211-243P7.3-RELATED"/>
    <property type="match status" value="1"/>
</dbReference>
<organism evidence="2 3">
    <name type="scientific">Ilyodon furcidens</name>
    <name type="common">goldbreast splitfin</name>
    <dbReference type="NCBI Taxonomy" id="33524"/>
    <lineage>
        <taxon>Eukaryota</taxon>
        <taxon>Metazoa</taxon>
        <taxon>Chordata</taxon>
        <taxon>Craniata</taxon>
        <taxon>Vertebrata</taxon>
        <taxon>Euteleostomi</taxon>
        <taxon>Actinopterygii</taxon>
        <taxon>Neopterygii</taxon>
        <taxon>Teleostei</taxon>
        <taxon>Neoteleostei</taxon>
        <taxon>Acanthomorphata</taxon>
        <taxon>Ovalentaria</taxon>
        <taxon>Atherinomorphae</taxon>
        <taxon>Cyprinodontiformes</taxon>
        <taxon>Goodeidae</taxon>
        <taxon>Ilyodon</taxon>
    </lineage>
</organism>
<accession>A0ABV0UZH5</accession>
<proteinExistence type="predicted"/>
<gene>
    <name evidence="2" type="ORF">ILYODFUR_037561</name>
</gene>
<feature type="non-terminal residue" evidence="2">
    <location>
        <position position="1"/>
    </location>
</feature>
<feature type="non-terminal residue" evidence="2">
    <location>
        <position position="451"/>
    </location>
</feature>
<feature type="compositionally biased region" description="Pro residues" evidence="1">
    <location>
        <begin position="412"/>
        <end position="421"/>
    </location>
</feature>
<evidence type="ECO:0000256" key="1">
    <source>
        <dbReference type="SAM" id="MobiDB-lite"/>
    </source>
</evidence>
<sequence>ITKKLSRPAKGTAQWLTSVVNEMGQVLISVLTAGEGPGLDHMAGGLVDRYKAAGVDPLVALYVDCGCCNEVGETKLKARFSEWPNLIVRLDIWHFMRRLAVGCTTDTHQLYPTFMARMSACIFEWDAADVNKLREAKRAQLKGHGWTALTEKQLDRQITKEELELHCRRRTRGEEQTIQLLDQLIGELISDKGKDSLGVPLLDPIRMQHIWFVQKRHVKCIQDPPDIALYTQTGTIIKGGVQLQTLHCARGSTSLESFHCHLNRFIPGNSANSLNFQIYLLEGLHHWNHNRATAAVETETSGLRSYSGELVHSVNTDYERVFGKKLVPSFTPPAKYTGELIGVQYLRQNNEPLQDMAPDSEEADALLEQIEIQQPVEADEGFEELESIEVSLADLLLDTSNVISVLPDHHPIPQPAPPPAESPHLPGLQPASSAVVQPTHLPGLQPAWSAV</sequence>
<dbReference type="PANTHER" id="PTHR24401">
    <property type="entry name" value="SI:CH211-243P7.3-RELATED"/>
    <property type="match status" value="1"/>
</dbReference>
<dbReference type="EMBL" id="JAHRIQ010089493">
    <property type="protein sequence ID" value="MEQ2250211.1"/>
    <property type="molecule type" value="Genomic_DNA"/>
</dbReference>
<comment type="caution">
    <text evidence="2">The sequence shown here is derived from an EMBL/GenBank/DDBJ whole genome shotgun (WGS) entry which is preliminary data.</text>
</comment>
<evidence type="ECO:0000313" key="3">
    <source>
        <dbReference type="Proteomes" id="UP001482620"/>
    </source>
</evidence>
<reference evidence="2 3" key="1">
    <citation type="submission" date="2021-06" db="EMBL/GenBank/DDBJ databases">
        <authorList>
            <person name="Palmer J.M."/>
        </authorList>
    </citation>
    <scope>NUCLEOTIDE SEQUENCE [LARGE SCALE GENOMIC DNA]</scope>
    <source>
        <strain evidence="3">if_2019</strain>
        <tissue evidence="2">Muscle</tissue>
    </source>
</reference>
<feature type="region of interest" description="Disordered" evidence="1">
    <location>
        <begin position="407"/>
        <end position="434"/>
    </location>
</feature>
<keyword evidence="3" id="KW-1185">Reference proteome</keyword>
<dbReference type="Proteomes" id="UP001482620">
    <property type="component" value="Unassembled WGS sequence"/>
</dbReference>
<name>A0ABV0UZH5_9TELE</name>
<evidence type="ECO:0000313" key="2">
    <source>
        <dbReference type="EMBL" id="MEQ2250211.1"/>
    </source>
</evidence>